<reference evidence="14 15" key="1">
    <citation type="submission" date="2017-06" db="EMBL/GenBank/DDBJ databases">
        <authorList>
            <person name="Kim H.J."/>
            <person name="Triplett B.A."/>
        </authorList>
    </citation>
    <scope>NUCLEOTIDE SEQUENCE [LARGE SCALE GENOMIC DNA]</scope>
    <source>
        <strain evidence="14 15">DSM 22179</strain>
    </source>
</reference>
<evidence type="ECO:0000256" key="13">
    <source>
        <dbReference type="SAM" id="Phobius"/>
    </source>
</evidence>
<keyword evidence="5 13" id="KW-0812">Transmembrane</keyword>
<evidence type="ECO:0000313" key="14">
    <source>
        <dbReference type="EMBL" id="SNC61443.1"/>
    </source>
</evidence>
<dbReference type="GO" id="GO:0008444">
    <property type="term" value="F:CDP-diacylglycerol-glycerol-3-phosphate 3-phosphatidyltransferase activity"/>
    <property type="evidence" value="ECO:0007669"/>
    <property type="project" value="UniProtKB-UniRule"/>
</dbReference>
<dbReference type="RefSeq" id="WP_088817486.1">
    <property type="nucleotide sequence ID" value="NZ_FYEZ01000001.1"/>
</dbReference>
<feature type="transmembrane region" description="Helical" evidence="13">
    <location>
        <begin position="56"/>
        <end position="73"/>
    </location>
</feature>
<keyword evidence="15" id="KW-1185">Reference proteome</keyword>
<keyword evidence="3" id="KW-0444">Lipid biosynthesis</keyword>
<dbReference type="InterPro" id="IPR000462">
    <property type="entry name" value="CDP-OH_P_trans"/>
</dbReference>
<feature type="transmembrane region" description="Helical" evidence="13">
    <location>
        <begin position="171"/>
        <end position="192"/>
    </location>
</feature>
<evidence type="ECO:0000256" key="8">
    <source>
        <dbReference type="ARBA" id="ARBA00023136"/>
    </source>
</evidence>
<evidence type="ECO:0000256" key="2">
    <source>
        <dbReference type="ARBA" id="ARBA00010441"/>
    </source>
</evidence>
<dbReference type="PANTHER" id="PTHR14269">
    <property type="entry name" value="CDP-DIACYLGLYCEROL--GLYCEROL-3-PHOSPHATE 3-PHOSPHATIDYLTRANSFERASE-RELATED"/>
    <property type="match status" value="1"/>
</dbReference>
<evidence type="ECO:0000256" key="10">
    <source>
        <dbReference type="ARBA" id="ARBA00023264"/>
    </source>
</evidence>
<gene>
    <name evidence="14" type="ORF">SAMN05445756_0483</name>
</gene>
<protein>
    <recommendedName>
        <fullName evidence="11">CDP-diacylglycerol--glycerol-3-phosphate 3-phosphatidyltransferase</fullName>
        <ecNumber evidence="11">2.7.8.5</ecNumber>
    </recommendedName>
</protein>
<dbReference type="GO" id="GO:0016020">
    <property type="term" value="C:membrane"/>
    <property type="evidence" value="ECO:0007669"/>
    <property type="project" value="UniProtKB-SubCell"/>
</dbReference>
<evidence type="ECO:0000256" key="12">
    <source>
        <dbReference type="RuleBase" id="RU003750"/>
    </source>
</evidence>
<evidence type="ECO:0000256" key="3">
    <source>
        <dbReference type="ARBA" id="ARBA00022516"/>
    </source>
</evidence>
<proteinExistence type="inferred from homology"/>
<dbReference type="Pfam" id="PF01066">
    <property type="entry name" value="CDP-OH_P_transf"/>
    <property type="match status" value="1"/>
</dbReference>
<sequence length="210" mass="23076">MSHPSSAPRRTGATEVNPEASAWNIANGLTVLRILMVPVFVWLLLHDPAPDGQHLAAWWSFAVFALAAITDRIDGDLARSRNLVTNFGKIADPIADKALIGSALVCLSLVGLLPWWVTVVILARELLITLVRFVVIRYGVMAASRGGKLKTVLQSVAVAFMLMPVEPVVMVGFWIMIAAMVVTVVTGLDYLVDAWRLWTRGRRERPAPQR</sequence>
<dbReference type="InterPro" id="IPR043130">
    <property type="entry name" value="CDP-OH_PTrfase_TM_dom"/>
</dbReference>
<accession>A0A212T5V7</accession>
<comment type="subcellular location">
    <subcellularLocation>
        <location evidence="1">Membrane</location>
        <topology evidence="1">Multi-pass membrane protein</topology>
    </subcellularLocation>
</comment>
<dbReference type="PIRSF" id="PIRSF000847">
    <property type="entry name" value="Phos_ph_gly_syn"/>
    <property type="match status" value="1"/>
</dbReference>
<evidence type="ECO:0000256" key="9">
    <source>
        <dbReference type="ARBA" id="ARBA00023209"/>
    </source>
</evidence>
<feature type="transmembrane region" description="Helical" evidence="13">
    <location>
        <begin position="94"/>
        <end position="115"/>
    </location>
</feature>
<evidence type="ECO:0000313" key="15">
    <source>
        <dbReference type="Proteomes" id="UP000198122"/>
    </source>
</evidence>
<dbReference type="AlphaFoldDB" id="A0A212T5V7"/>
<evidence type="ECO:0000256" key="5">
    <source>
        <dbReference type="ARBA" id="ARBA00022692"/>
    </source>
</evidence>
<evidence type="ECO:0000256" key="4">
    <source>
        <dbReference type="ARBA" id="ARBA00022679"/>
    </source>
</evidence>
<dbReference type="EMBL" id="FYEZ01000001">
    <property type="protein sequence ID" value="SNC61443.1"/>
    <property type="molecule type" value="Genomic_DNA"/>
</dbReference>
<evidence type="ECO:0000256" key="1">
    <source>
        <dbReference type="ARBA" id="ARBA00004141"/>
    </source>
</evidence>
<dbReference type="OrthoDB" id="9796672at2"/>
<keyword evidence="8 13" id="KW-0472">Membrane</keyword>
<dbReference type="InterPro" id="IPR048254">
    <property type="entry name" value="CDP_ALCOHOL_P_TRANSF_CS"/>
</dbReference>
<dbReference type="Proteomes" id="UP000198122">
    <property type="component" value="Unassembled WGS sequence"/>
</dbReference>
<keyword evidence="10" id="KW-1208">Phospholipid metabolism</keyword>
<dbReference type="UniPathway" id="UPA00085"/>
<organism evidence="14 15">
    <name type="scientific">Kytococcus aerolatus</name>
    <dbReference type="NCBI Taxonomy" id="592308"/>
    <lineage>
        <taxon>Bacteria</taxon>
        <taxon>Bacillati</taxon>
        <taxon>Actinomycetota</taxon>
        <taxon>Actinomycetes</taxon>
        <taxon>Micrococcales</taxon>
        <taxon>Kytococcaceae</taxon>
        <taxon>Kytococcus</taxon>
    </lineage>
</organism>
<comment type="similarity">
    <text evidence="2 12">Belongs to the CDP-alcohol phosphatidyltransferase class-I family.</text>
</comment>
<dbReference type="NCBIfam" id="TIGR00560">
    <property type="entry name" value="pgsA"/>
    <property type="match status" value="1"/>
</dbReference>
<keyword evidence="9" id="KW-0594">Phospholipid biosynthesis</keyword>
<evidence type="ECO:0000256" key="7">
    <source>
        <dbReference type="ARBA" id="ARBA00023098"/>
    </source>
</evidence>
<evidence type="ECO:0000256" key="11">
    <source>
        <dbReference type="NCBIfam" id="TIGR00560"/>
    </source>
</evidence>
<evidence type="ECO:0000256" key="6">
    <source>
        <dbReference type="ARBA" id="ARBA00022989"/>
    </source>
</evidence>
<dbReference type="InterPro" id="IPR050324">
    <property type="entry name" value="CDP-alcohol_PTase-I"/>
</dbReference>
<dbReference type="InterPro" id="IPR004570">
    <property type="entry name" value="Phosphatidylglycerol_P_synth"/>
</dbReference>
<dbReference type="PANTHER" id="PTHR14269:SF52">
    <property type="entry name" value="PHOSPHATIDYLGLYCEROPHOSPHATE SYNTHASE-RELATED"/>
    <property type="match status" value="1"/>
</dbReference>
<keyword evidence="6 13" id="KW-1133">Transmembrane helix</keyword>
<name>A0A212T5V7_9MICO</name>
<dbReference type="Gene3D" id="1.20.120.1760">
    <property type="match status" value="1"/>
</dbReference>
<dbReference type="EC" id="2.7.8.5" evidence="11"/>
<dbReference type="GO" id="GO:0046474">
    <property type="term" value="P:glycerophospholipid biosynthetic process"/>
    <property type="evidence" value="ECO:0007669"/>
    <property type="project" value="TreeGrafter"/>
</dbReference>
<dbReference type="PROSITE" id="PS00379">
    <property type="entry name" value="CDP_ALCOHOL_P_TRANSF"/>
    <property type="match status" value="1"/>
</dbReference>
<keyword evidence="7" id="KW-0443">Lipid metabolism</keyword>
<feature type="transmembrane region" description="Helical" evidence="13">
    <location>
        <begin position="21"/>
        <end position="44"/>
    </location>
</feature>
<keyword evidence="4 12" id="KW-0808">Transferase</keyword>